<accession>A0A8S1HUY4</accession>
<evidence type="ECO:0000256" key="1">
    <source>
        <dbReference type="SAM" id="MobiDB-lite"/>
    </source>
</evidence>
<keyword evidence="2" id="KW-0472">Membrane</keyword>
<keyword evidence="5" id="KW-1185">Reference proteome</keyword>
<proteinExistence type="predicted"/>
<dbReference type="EMBL" id="CAJGYM010000190">
    <property type="protein sequence ID" value="CAD6199647.1"/>
    <property type="molecule type" value="Genomic_DNA"/>
</dbReference>
<keyword evidence="2" id="KW-0812">Transmembrane</keyword>
<dbReference type="OrthoDB" id="5875868at2759"/>
<dbReference type="Proteomes" id="UP000835052">
    <property type="component" value="Unassembled WGS sequence"/>
</dbReference>
<sequence length="354" mass="39164">MAYERFIILLFAVPLIFADDLSSCKEICDKKFVGGAEEKEACSRGCAKRVTTDPFGFIDCHKGCAADYSNGTEPELKACRFACSLPITTRVFMSVDLTGDKPRIQVQREEGVGMEKMFGLSNGEPGNEDFFGNGPFSSILLKPSDVNSGMADGSPFGIPSQNGPADFQKMHERMNAIVNMMLKDFIKIRSEVMKTSTDLSGSDHRPVNHDSLALRGTKVDNLGENGNPIITEFETEFAPFSDRLHRNIVSLVEARSEEAARRANTVRWLLGLVAILALFVVLAAIITFFGLYRRKNYIMMTSPNCGAAAPLPAKKVPEDGWEERQPTDGVPPPAYDQLSIHSFKKEQQQQLQDH</sequence>
<feature type="chain" id="PRO_5035939417" evidence="3">
    <location>
        <begin position="19"/>
        <end position="354"/>
    </location>
</feature>
<feature type="signal peptide" evidence="3">
    <location>
        <begin position="1"/>
        <end position="18"/>
    </location>
</feature>
<protein>
    <submittedName>
        <fullName evidence="4">Uncharacterized protein</fullName>
    </submittedName>
</protein>
<feature type="compositionally biased region" description="Basic and acidic residues" evidence="1">
    <location>
        <begin position="315"/>
        <end position="326"/>
    </location>
</feature>
<gene>
    <name evidence="4" type="ORF">CAUJ_LOCUS15548</name>
</gene>
<name>A0A8S1HUY4_9PELO</name>
<evidence type="ECO:0000256" key="2">
    <source>
        <dbReference type="SAM" id="Phobius"/>
    </source>
</evidence>
<feature type="transmembrane region" description="Helical" evidence="2">
    <location>
        <begin position="268"/>
        <end position="292"/>
    </location>
</feature>
<evidence type="ECO:0000313" key="4">
    <source>
        <dbReference type="EMBL" id="CAD6199647.1"/>
    </source>
</evidence>
<feature type="region of interest" description="Disordered" evidence="1">
    <location>
        <begin position="311"/>
        <end position="336"/>
    </location>
</feature>
<comment type="caution">
    <text evidence="4">The sequence shown here is derived from an EMBL/GenBank/DDBJ whole genome shotgun (WGS) entry which is preliminary data.</text>
</comment>
<organism evidence="4 5">
    <name type="scientific">Caenorhabditis auriculariae</name>
    <dbReference type="NCBI Taxonomy" id="2777116"/>
    <lineage>
        <taxon>Eukaryota</taxon>
        <taxon>Metazoa</taxon>
        <taxon>Ecdysozoa</taxon>
        <taxon>Nematoda</taxon>
        <taxon>Chromadorea</taxon>
        <taxon>Rhabditida</taxon>
        <taxon>Rhabditina</taxon>
        <taxon>Rhabditomorpha</taxon>
        <taxon>Rhabditoidea</taxon>
        <taxon>Rhabditidae</taxon>
        <taxon>Peloderinae</taxon>
        <taxon>Caenorhabditis</taxon>
    </lineage>
</organism>
<evidence type="ECO:0000313" key="5">
    <source>
        <dbReference type="Proteomes" id="UP000835052"/>
    </source>
</evidence>
<dbReference type="AlphaFoldDB" id="A0A8S1HUY4"/>
<keyword evidence="3" id="KW-0732">Signal</keyword>
<evidence type="ECO:0000256" key="3">
    <source>
        <dbReference type="SAM" id="SignalP"/>
    </source>
</evidence>
<reference evidence="4" key="1">
    <citation type="submission" date="2020-10" db="EMBL/GenBank/DDBJ databases">
        <authorList>
            <person name="Kikuchi T."/>
        </authorList>
    </citation>
    <scope>NUCLEOTIDE SEQUENCE</scope>
    <source>
        <strain evidence="4">NKZ352</strain>
    </source>
</reference>
<keyword evidence="2" id="KW-1133">Transmembrane helix</keyword>